<dbReference type="CDD" id="cd14752">
    <property type="entry name" value="GH31_N"/>
    <property type="match status" value="1"/>
</dbReference>
<dbReference type="PANTHER" id="PTHR22762:SF166">
    <property type="entry name" value="ALPHA-GLUCOSIDASE"/>
    <property type="match status" value="1"/>
</dbReference>
<feature type="signal peptide" evidence="5">
    <location>
        <begin position="1"/>
        <end position="22"/>
    </location>
</feature>
<dbReference type="InterPro" id="IPR000421">
    <property type="entry name" value="FA58C"/>
</dbReference>
<keyword evidence="4" id="KW-1133">Transmembrane helix</keyword>
<dbReference type="InterPro" id="IPR008965">
    <property type="entry name" value="CBM2/CBM3_carb-bd_dom_sf"/>
</dbReference>
<dbReference type="Gene3D" id="2.60.40.10">
    <property type="entry name" value="Immunoglobulins"/>
    <property type="match status" value="1"/>
</dbReference>
<feature type="domain" description="Fibronectin type-III" evidence="7">
    <location>
        <begin position="967"/>
        <end position="1059"/>
    </location>
</feature>
<dbReference type="Pfam" id="PF00963">
    <property type="entry name" value="Cohesin"/>
    <property type="match status" value="1"/>
</dbReference>
<proteinExistence type="inferred from homology"/>
<dbReference type="PROSITE" id="PS50853">
    <property type="entry name" value="FN3"/>
    <property type="match status" value="1"/>
</dbReference>
<dbReference type="PANTHER" id="PTHR22762">
    <property type="entry name" value="ALPHA-GLUCOSIDASE"/>
    <property type="match status" value="1"/>
</dbReference>
<dbReference type="SUPFAM" id="SSF74650">
    <property type="entry name" value="Galactose mutarotase-like"/>
    <property type="match status" value="1"/>
</dbReference>
<dbReference type="SUPFAM" id="SSF49384">
    <property type="entry name" value="Carbohydrate-binding domain"/>
    <property type="match status" value="1"/>
</dbReference>
<keyword evidence="2" id="KW-0175">Coiled coil</keyword>
<evidence type="ECO:0000259" key="7">
    <source>
        <dbReference type="PROSITE" id="PS50853"/>
    </source>
</evidence>
<dbReference type="InterPro" id="IPR011013">
    <property type="entry name" value="Gal_mutarotase_sf_dom"/>
</dbReference>
<dbReference type="InterPro" id="IPR013780">
    <property type="entry name" value="Glyco_hydro_b"/>
</dbReference>
<keyword evidence="5" id="KW-0732">Signal</keyword>
<dbReference type="Gene3D" id="2.60.40.1760">
    <property type="entry name" value="glycosyl hydrolase (family 31)"/>
    <property type="match status" value="1"/>
</dbReference>
<feature type="transmembrane region" description="Helical" evidence="4">
    <location>
        <begin position="2091"/>
        <end position="2112"/>
    </location>
</feature>
<evidence type="ECO:0000256" key="1">
    <source>
        <dbReference type="ARBA" id="ARBA00007806"/>
    </source>
</evidence>
<feature type="compositionally biased region" description="Basic and acidic residues" evidence="3">
    <location>
        <begin position="2073"/>
        <end position="2082"/>
    </location>
</feature>
<dbReference type="InterPro" id="IPR025887">
    <property type="entry name" value="Glyco_hydro_31_N_dom"/>
</dbReference>
<evidence type="ECO:0000256" key="4">
    <source>
        <dbReference type="SAM" id="Phobius"/>
    </source>
</evidence>
<sequence>MFKKLVSIGLSLMMMLGVTGYAPVSVQAADDGHLGSVTSVEVDADDKNIVWVTFDNGYQGKITFLDNDIFRYNVDPSGQFNEYAQVHSGYPDTAKIQQYPDSSDAYSHPEASVQQNGNSYEIKAGNVTISFDEAARMSIKAGDKTVMEEKESLDFQGSRTVQTLVKHDATNYNSSLPENYFGGGTQNGRFVHTGNVINISNESNWVDGGVASPSPFYYTTNGYGVLRNTYMDGSYDFGSTDASTVTARHNENEFDAYYFVSDAADGSSVSQDLLQGYFKVTGNPALLPMYGFYLGHLNAYNRDAWSDSSADGGTAWEIKGNGSYDEPGEVTYENGGTGYVIQANQQAETLNGYGPSVATDNVPDGVTYSYKYSARAVLDEYKNYDIPFGFFLPNDGYGAGYGQNGFNMTGGVNADGTSSEARLAAVAANVANLKDFADYAKANGVATGLWTQSNLTPDSNNNTYWHILRDFSAEVGAGVTTLKTDVMWVGYGYSFQLSGVKQAYDIITTMAYEDGRNNTRPNIISLDGWAGSQRYNSVWTGDQTGGNWEYIRFHIPTFIGQSMSGNPNVGSDMDGIHGGAPIIATRDYQWKSFAPQMLDMDGWGSYAKGPYVHGDPYTGISRMYLKLKAQMMPYTYTNAYAAANIDTGNGDQGLPMVRAMLLEYPEEAAAYTAASMYQYMWGENLLVAPVYQDTNIDEMGNDVRDGIYLPGGEDQIWIDYFTGEQYRGGQTLNNFDAPIWKLPLFVKNGAIIPMYAEHNSADMDAEDGVDKTQRLIEFWPAGDTYFNTIEDDGEYIENNTVDSDKEYGVIDNISYGPHVKTKYTSSVDGTTATLTAEKSTGSYEGYDQNKDTTFIVHASEKPAALAAYNGDAELEEVVAESKEAFDAAEPAEGTFVSYYDASPAIETYASAEETNLAEMVKDVRSAGKLYVKFANTDSQANAQKLVISGFVNDGKLSSTELNPDLEAPVLSENEEAKTATSITVQWDAVENADSYQVLVDGMPSDDIPADKLQSVLAGGTSFTHAGLEYTSTHTYRVRAVNEDGYSEWSNVVSATTKDDPFLNIPDPQNISWTGYIWGSHTADLAFDHIFQIGDGGFHSNYGGINEKLTVDYGNAYLFDKIEYYPRDDAGNGTATKLVVETSLDGVHWVEHGPDTDTDGRKVNNFAADNTMKTIDLSDPNTGSDTIGARYIRFTALESVGTFFSASEIMPYAIEGEKTPGSAFNPFAVGNTPSMGTAEATQTTFQQIYQRASSAHESYKNPTWIAEVQGLYGDINFNGISDVYDYAYTAFRADGGTTKTGSVSGKITLQSDKDVIAAGEEFTISVTAEDVKNLNAYGTIINYDPEKVEFVAEQYLNTGDMYTQGMTGNIVYDDGTAYVNHNAINMGDKDLLNGSMVLSTITMRAKEDITLNGISDENDEDFIIDLSTVTMMGPDYSTIESTNEDIVQMIDFGYDDFDITMTNEFLPSDDGTNVNKLIQGGSQAAYQRLFDGNISRDFELLYDIESNWDENKELPEYVELPITMHLDLKEASLVDQVKVYNANRANGYLLSAKAQLVYTDGTTSDEIAIDEEQSIYEFNFEPTKLVDRIDITFVDATHTHATRSNMLTLAELEIIGHVPADSDKAALQAAVTAAEQIDTSIYTDETVAAFEEALNEAKAVLANVDVKQDVVDAAVEKLLAAQEALERKDGSFAFEYGDFTFTMTNEFLPSDDGTNVNKLIQGGTADSYGKLFDGVYGRDFELLWDVESNWDENKELPEYVELPLTLHMTLNEPAYVDDVTVYNANKANGYLTSAKAQLVYTDGTTSDEIVIDSEQEAYTFTFNSDKTVERIDVTFLDATHTHATRLNMLTLAEITANGRKVMGEDTPDKSVLEAAIAEAEQVDTALYTPESAEAFTAALEAAKAVNDDAEATQEQINQAVNDLAAAKAGLIERADKSELNRAITEANAIDKSQYTEETVAALEEALRAAAAVADDVNASQEEVDAAAAALQSAMDALSEKVPSEPSANKSELNAAIDAAKAADEKDYTAENYKALQEALAKAEAVAADANATQEEVDAAADALIAAIEATQPAKPEEPQKPEEKPDDSDTAAAMPIGMSAALLVLSAGAFLTLKKRRDA</sequence>
<feature type="domain" description="F5/8 type C" evidence="6">
    <location>
        <begin position="1108"/>
        <end position="1216"/>
    </location>
</feature>
<dbReference type="GO" id="GO:0004553">
    <property type="term" value="F:hydrolase activity, hydrolyzing O-glycosyl compounds"/>
    <property type="evidence" value="ECO:0007669"/>
    <property type="project" value="InterPro"/>
</dbReference>
<dbReference type="PROSITE" id="PS50022">
    <property type="entry name" value="FA58C_3"/>
    <property type="match status" value="1"/>
</dbReference>
<dbReference type="GO" id="GO:0000272">
    <property type="term" value="P:polysaccharide catabolic process"/>
    <property type="evidence" value="ECO:0007669"/>
    <property type="project" value="InterPro"/>
</dbReference>
<keyword evidence="4" id="KW-0812">Transmembrane</keyword>
<dbReference type="Gene3D" id="1.20.1270.90">
    <property type="entry name" value="AF1782-like"/>
    <property type="match status" value="3"/>
</dbReference>
<dbReference type="InterPro" id="IPR017853">
    <property type="entry name" value="GH"/>
</dbReference>
<dbReference type="Proteomes" id="UP000823896">
    <property type="component" value="Unassembled WGS sequence"/>
</dbReference>
<dbReference type="InterPro" id="IPR008979">
    <property type="entry name" value="Galactose-bd-like_sf"/>
</dbReference>
<dbReference type="SUPFAM" id="SSF49265">
    <property type="entry name" value="Fibronectin type III"/>
    <property type="match status" value="1"/>
</dbReference>
<dbReference type="Pfam" id="PF07554">
    <property type="entry name" value="FIVAR"/>
    <property type="match status" value="4"/>
</dbReference>
<reference evidence="8" key="2">
    <citation type="submission" date="2021-04" db="EMBL/GenBank/DDBJ databases">
        <authorList>
            <person name="Gilroy R."/>
        </authorList>
    </citation>
    <scope>NUCLEOTIDE SEQUENCE</scope>
    <source>
        <strain evidence="8">CHK187-11901</strain>
    </source>
</reference>
<accession>A0A9D2SX43</accession>
<dbReference type="Pfam" id="PF21365">
    <property type="entry name" value="Glyco_hydro_31_3rd"/>
    <property type="match status" value="1"/>
</dbReference>
<comment type="caution">
    <text evidence="8">The sequence shown here is derived from an EMBL/GenBank/DDBJ whole genome shotgun (WGS) entry which is preliminary data.</text>
</comment>
<dbReference type="InterPro" id="IPR036116">
    <property type="entry name" value="FN3_sf"/>
</dbReference>
<feature type="chain" id="PRO_5039328499" evidence="5">
    <location>
        <begin position="23"/>
        <end position="2118"/>
    </location>
</feature>
<dbReference type="SUPFAM" id="SSF51011">
    <property type="entry name" value="Glycosyl hydrolase domain"/>
    <property type="match status" value="1"/>
</dbReference>
<evidence type="ECO:0000256" key="2">
    <source>
        <dbReference type="SAM" id="Coils"/>
    </source>
</evidence>
<dbReference type="Pfam" id="PF13802">
    <property type="entry name" value="Gal_mutarotas_2"/>
    <property type="match status" value="1"/>
</dbReference>
<dbReference type="CDD" id="cd00063">
    <property type="entry name" value="FN3"/>
    <property type="match status" value="1"/>
</dbReference>
<dbReference type="Pfam" id="PF00754">
    <property type="entry name" value="F5_F8_type_C"/>
    <property type="match status" value="1"/>
</dbReference>
<reference evidence="8" key="1">
    <citation type="journal article" date="2021" name="PeerJ">
        <title>Extensive microbial diversity within the chicken gut microbiome revealed by metagenomics and culture.</title>
        <authorList>
            <person name="Gilroy R."/>
            <person name="Ravi A."/>
            <person name="Getino M."/>
            <person name="Pursley I."/>
            <person name="Horton D.L."/>
            <person name="Alikhan N.F."/>
            <person name="Baker D."/>
            <person name="Gharbi K."/>
            <person name="Hall N."/>
            <person name="Watson M."/>
            <person name="Adriaenssens E.M."/>
            <person name="Foster-Nyarko E."/>
            <person name="Jarju S."/>
            <person name="Secka A."/>
            <person name="Antonio M."/>
            <person name="Oren A."/>
            <person name="Chaudhuri R.R."/>
            <person name="La Ragione R."/>
            <person name="Hildebrand F."/>
            <person name="Pallen M.J."/>
        </authorList>
    </citation>
    <scope>NUCLEOTIDE SEQUENCE</scope>
    <source>
        <strain evidence="8">CHK187-11901</strain>
    </source>
</reference>
<name>A0A9D2SX43_9FIRM</name>
<comment type="similarity">
    <text evidence="1">Belongs to the glycosyl hydrolase 31 family.</text>
</comment>
<evidence type="ECO:0000313" key="8">
    <source>
        <dbReference type="EMBL" id="HJC37095.1"/>
    </source>
</evidence>
<dbReference type="InterPro" id="IPR002102">
    <property type="entry name" value="Cohesin_dom"/>
</dbReference>
<evidence type="ECO:0000313" key="9">
    <source>
        <dbReference type="Proteomes" id="UP000823896"/>
    </source>
</evidence>
<feature type="region of interest" description="Disordered" evidence="3">
    <location>
        <begin position="2069"/>
        <end position="2092"/>
    </location>
</feature>
<dbReference type="Gene3D" id="3.20.20.80">
    <property type="entry name" value="Glycosidases"/>
    <property type="match status" value="1"/>
</dbReference>
<evidence type="ECO:0000259" key="6">
    <source>
        <dbReference type="PROSITE" id="PS50022"/>
    </source>
</evidence>
<evidence type="ECO:0000256" key="3">
    <source>
        <dbReference type="SAM" id="MobiDB-lite"/>
    </source>
</evidence>
<dbReference type="SUPFAM" id="SSF49785">
    <property type="entry name" value="Galactose-binding domain-like"/>
    <property type="match status" value="1"/>
</dbReference>
<dbReference type="InterPro" id="IPR000322">
    <property type="entry name" value="Glyco_hydro_31_TIM"/>
</dbReference>
<dbReference type="InterPro" id="IPR013783">
    <property type="entry name" value="Ig-like_fold"/>
</dbReference>
<protein>
    <submittedName>
        <fullName evidence="8">FIVAR domain-containing protein</fullName>
    </submittedName>
</protein>
<dbReference type="InterPro" id="IPR003961">
    <property type="entry name" value="FN3_dom"/>
</dbReference>
<dbReference type="Gene3D" id="2.60.40.1180">
    <property type="entry name" value="Golgi alpha-mannosidase II"/>
    <property type="match status" value="2"/>
</dbReference>
<dbReference type="SUPFAM" id="SSF51445">
    <property type="entry name" value="(Trans)glycosidases"/>
    <property type="match status" value="1"/>
</dbReference>
<dbReference type="GO" id="GO:0030246">
    <property type="term" value="F:carbohydrate binding"/>
    <property type="evidence" value="ECO:0007669"/>
    <property type="project" value="InterPro"/>
</dbReference>
<dbReference type="Pfam" id="PF01055">
    <property type="entry name" value="Glyco_hydro_31_2nd"/>
    <property type="match status" value="1"/>
</dbReference>
<gene>
    <name evidence="8" type="ORF">H9702_08215</name>
</gene>
<dbReference type="Pfam" id="PF00041">
    <property type="entry name" value="fn3"/>
    <property type="match status" value="1"/>
</dbReference>
<dbReference type="Gene3D" id="2.60.40.680">
    <property type="match status" value="1"/>
</dbReference>
<dbReference type="Gene3D" id="2.60.120.260">
    <property type="entry name" value="Galactose-binding domain-like"/>
    <property type="match status" value="3"/>
</dbReference>
<dbReference type="InterPro" id="IPR048395">
    <property type="entry name" value="Glyco_hydro_31_C"/>
</dbReference>
<evidence type="ECO:0000256" key="5">
    <source>
        <dbReference type="SAM" id="SignalP"/>
    </source>
</evidence>
<organism evidence="8 9">
    <name type="scientific">Candidatus Merdibacter merdavium</name>
    <dbReference type="NCBI Taxonomy" id="2838692"/>
    <lineage>
        <taxon>Bacteria</taxon>
        <taxon>Bacillati</taxon>
        <taxon>Bacillota</taxon>
        <taxon>Erysipelotrichia</taxon>
        <taxon>Erysipelotrichales</taxon>
        <taxon>Erysipelotrichaceae</taxon>
        <taxon>Merdibacter</taxon>
    </lineage>
</organism>
<keyword evidence="4" id="KW-0472">Membrane</keyword>
<dbReference type="EMBL" id="DWWM01000053">
    <property type="protein sequence ID" value="HJC37095.1"/>
    <property type="molecule type" value="Genomic_DNA"/>
</dbReference>
<feature type="coiled-coil region" evidence="2">
    <location>
        <begin position="1891"/>
        <end position="1928"/>
    </location>
</feature>
<dbReference type="Gene3D" id="1.20.1270.70">
    <property type="entry name" value="Designed single chain three-helix bundle"/>
    <property type="match status" value="1"/>
</dbReference>